<dbReference type="SUPFAM" id="SSF53659">
    <property type="entry name" value="Isocitrate/Isopropylmalate dehydrogenase-like"/>
    <property type="match status" value="1"/>
</dbReference>
<dbReference type="GO" id="GO:0005737">
    <property type="term" value="C:cytoplasm"/>
    <property type="evidence" value="ECO:0007669"/>
    <property type="project" value="UniProtKB-SubCell"/>
</dbReference>
<dbReference type="NCBIfam" id="TIGR00182">
    <property type="entry name" value="plsX"/>
    <property type="match status" value="1"/>
</dbReference>
<comment type="pathway">
    <text evidence="10">Lipid metabolism; phospholipid metabolism.</text>
</comment>
<dbReference type="HAMAP" id="MF_00019">
    <property type="entry name" value="PlsX"/>
    <property type="match status" value="1"/>
</dbReference>
<name>A0A1L8CXU4_9THEO</name>
<dbReference type="Proteomes" id="UP000187485">
    <property type="component" value="Unassembled WGS sequence"/>
</dbReference>
<dbReference type="GO" id="GO:0043811">
    <property type="term" value="F:phosphate:acyl-[acyl carrier protein] acyltransferase activity"/>
    <property type="evidence" value="ECO:0007669"/>
    <property type="project" value="UniProtKB-UniRule"/>
</dbReference>
<dbReference type="InterPro" id="IPR003664">
    <property type="entry name" value="FA_synthesis"/>
</dbReference>
<evidence type="ECO:0000313" key="11">
    <source>
        <dbReference type="EMBL" id="GAV23694.1"/>
    </source>
</evidence>
<dbReference type="UniPathway" id="UPA00085"/>
<evidence type="ECO:0000256" key="5">
    <source>
        <dbReference type="ARBA" id="ARBA00023098"/>
    </source>
</evidence>
<dbReference type="PANTHER" id="PTHR30100">
    <property type="entry name" value="FATTY ACID/PHOSPHOLIPID SYNTHESIS PROTEIN PLSX"/>
    <property type="match status" value="1"/>
</dbReference>
<evidence type="ECO:0000256" key="7">
    <source>
        <dbReference type="ARBA" id="ARBA00023264"/>
    </source>
</evidence>
<dbReference type="GO" id="GO:0006633">
    <property type="term" value="P:fatty acid biosynthetic process"/>
    <property type="evidence" value="ECO:0007669"/>
    <property type="project" value="UniProtKB-UniRule"/>
</dbReference>
<keyword evidence="4 10" id="KW-0808">Transferase</keyword>
<gene>
    <name evidence="10" type="primary">plsX</name>
    <name evidence="11" type="ORF">cpu_22040</name>
</gene>
<evidence type="ECO:0000256" key="2">
    <source>
        <dbReference type="ARBA" id="ARBA00022490"/>
    </source>
</evidence>
<comment type="caution">
    <text evidence="11">The sequence shown here is derived from an EMBL/GenBank/DDBJ whole genome shotgun (WGS) entry which is preliminary data.</text>
</comment>
<sequence>MLVVDAMGGDFAPKEIVLGAQDFVVETGKKIVLVGREKEIKKELTKKGNEIRNIEILDAPEIVTMDEKPTMALRKKESSLWKGLHLVKTGEAKGFFSAGNTGAVMATAVFSLGKIPGIDRPAIITPLPTLTGQTFLIDAGANVDVKPENLYQFAVMAEVYLKTAYRYQKPRVAILSNGEEEGKGNDLIKKTYPLLKENLAGFIGNIEGKDIFKGVADIIVADGFVGNIVLKTGEGLAESIFTLLKNDVFTGLKGKLGGLLLAKSLKKVKKRLDYAEYGGAPLLGVNGIVFIAHGRSRRIAVANGLKVMVKAVETRFLDELLKGDLNVQEN</sequence>
<keyword evidence="3 10" id="KW-0444">Lipid biosynthesis</keyword>
<evidence type="ECO:0000256" key="9">
    <source>
        <dbReference type="ARBA" id="ARBA00046608"/>
    </source>
</evidence>
<comment type="function">
    <text evidence="10">Catalyzes the reversible formation of acyl-phosphate (acyl-PO(4)) from acyl-[acyl-carrier-protein] (acyl-ACP). This enzyme utilizes acyl-ACP as fatty acyl donor, but not acyl-CoA.</text>
</comment>
<evidence type="ECO:0000256" key="1">
    <source>
        <dbReference type="ARBA" id="ARBA00001232"/>
    </source>
</evidence>
<keyword evidence="2 10" id="KW-0963">Cytoplasm</keyword>
<keyword evidence="5 10" id="KW-0443">Lipid metabolism</keyword>
<dbReference type="PIRSF" id="PIRSF002465">
    <property type="entry name" value="Phsphlp_syn_PlsX"/>
    <property type="match status" value="1"/>
</dbReference>
<protein>
    <recommendedName>
        <fullName evidence="8 10">Phosphate acyltransferase</fullName>
        <ecNumber evidence="8 10">2.3.1.274</ecNumber>
    </recommendedName>
    <alternativeName>
        <fullName evidence="10">Acyl-ACP phosphotransacylase</fullName>
    </alternativeName>
    <alternativeName>
        <fullName evidence="10">Acyl-[acyl-carrier-protein]--phosphate acyltransferase</fullName>
    </alternativeName>
    <alternativeName>
        <fullName evidence="10">Phosphate-acyl-ACP acyltransferase</fullName>
    </alternativeName>
</protein>
<accession>A0A1L8CXU4</accession>
<dbReference type="GO" id="GO:0008654">
    <property type="term" value="P:phospholipid biosynthetic process"/>
    <property type="evidence" value="ECO:0007669"/>
    <property type="project" value="UniProtKB-KW"/>
</dbReference>
<keyword evidence="12" id="KW-1185">Reference proteome</keyword>
<comment type="similarity">
    <text evidence="10">Belongs to the PlsX family.</text>
</comment>
<comment type="subcellular location">
    <subcellularLocation>
        <location evidence="10">Cytoplasm</location>
    </subcellularLocation>
    <text evidence="10">Associated with the membrane possibly through PlsY.</text>
</comment>
<dbReference type="AlphaFoldDB" id="A0A1L8CXU4"/>
<comment type="catalytic activity">
    <reaction evidence="1 10">
        <text>a fatty acyl-[ACP] + phosphate = an acyl phosphate + holo-[ACP]</text>
        <dbReference type="Rhea" id="RHEA:42292"/>
        <dbReference type="Rhea" id="RHEA-COMP:9685"/>
        <dbReference type="Rhea" id="RHEA-COMP:14125"/>
        <dbReference type="ChEBI" id="CHEBI:43474"/>
        <dbReference type="ChEBI" id="CHEBI:59918"/>
        <dbReference type="ChEBI" id="CHEBI:64479"/>
        <dbReference type="ChEBI" id="CHEBI:138651"/>
        <dbReference type="EC" id="2.3.1.274"/>
    </reaction>
</comment>
<evidence type="ECO:0000256" key="6">
    <source>
        <dbReference type="ARBA" id="ARBA00023209"/>
    </source>
</evidence>
<evidence type="ECO:0000313" key="12">
    <source>
        <dbReference type="Proteomes" id="UP000187485"/>
    </source>
</evidence>
<keyword evidence="11" id="KW-0012">Acyltransferase</keyword>
<dbReference type="RefSeq" id="WP_077177325.1">
    <property type="nucleotide sequence ID" value="NZ_BDJK01000055.1"/>
</dbReference>
<evidence type="ECO:0000256" key="10">
    <source>
        <dbReference type="HAMAP-Rule" id="MF_00019"/>
    </source>
</evidence>
<dbReference type="PANTHER" id="PTHR30100:SF1">
    <property type="entry name" value="PHOSPHATE ACYLTRANSFERASE"/>
    <property type="match status" value="1"/>
</dbReference>
<proteinExistence type="inferred from homology"/>
<dbReference type="Gene3D" id="3.40.718.10">
    <property type="entry name" value="Isopropylmalate Dehydrogenase"/>
    <property type="match status" value="1"/>
</dbReference>
<organism evidence="11 12">
    <name type="scientific">Carboxydothermus pertinax</name>
    <dbReference type="NCBI Taxonomy" id="870242"/>
    <lineage>
        <taxon>Bacteria</taxon>
        <taxon>Bacillati</taxon>
        <taxon>Bacillota</taxon>
        <taxon>Clostridia</taxon>
        <taxon>Thermoanaerobacterales</taxon>
        <taxon>Thermoanaerobacteraceae</taxon>
        <taxon>Carboxydothermus</taxon>
    </lineage>
</organism>
<keyword evidence="7 10" id="KW-1208">Phospholipid metabolism</keyword>
<dbReference type="EMBL" id="BDJK01000055">
    <property type="protein sequence ID" value="GAV23694.1"/>
    <property type="molecule type" value="Genomic_DNA"/>
</dbReference>
<reference evidence="12" key="1">
    <citation type="submission" date="2016-12" db="EMBL/GenBank/DDBJ databases">
        <title>Draft Genome Sequences od Carboxydothermus pertinax and islandicus, Hydrogenogenic Carboxydotrophic Bacteria.</title>
        <authorList>
            <person name="Fukuyama Y."/>
            <person name="Ohmae K."/>
            <person name="Yoneda Y."/>
            <person name="Yoshida T."/>
            <person name="Sako Y."/>
        </authorList>
    </citation>
    <scope>NUCLEOTIDE SEQUENCE [LARGE SCALE GENOMIC DNA]</scope>
    <source>
        <strain evidence="12">Ug1</strain>
    </source>
</reference>
<dbReference type="EC" id="2.3.1.274" evidence="8 10"/>
<keyword evidence="6 10" id="KW-0594">Phospholipid biosynthesis</keyword>
<evidence type="ECO:0000256" key="3">
    <source>
        <dbReference type="ARBA" id="ARBA00022516"/>
    </source>
</evidence>
<evidence type="ECO:0000256" key="4">
    <source>
        <dbReference type="ARBA" id="ARBA00022679"/>
    </source>
</evidence>
<dbReference type="InterPro" id="IPR012281">
    <property type="entry name" value="Phospholipid_synth_PlsX-like"/>
</dbReference>
<dbReference type="OrthoDB" id="9806408at2"/>
<dbReference type="Pfam" id="PF02504">
    <property type="entry name" value="FA_synthesis"/>
    <property type="match status" value="1"/>
</dbReference>
<evidence type="ECO:0000256" key="8">
    <source>
        <dbReference type="ARBA" id="ARBA00024069"/>
    </source>
</evidence>
<comment type="subunit">
    <text evidence="9 10">Homodimer. Probably interacts with PlsY.</text>
</comment>
<dbReference type="STRING" id="870242.cpu_22040"/>